<gene>
    <name evidence="2" type="ORF">ECPE_LOCUS1584</name>
</gene>
<dbReference type="Proteomes" id="UP000272942">
    <property type="component" value="Unassembled WGS sequence"/>
</dbReference>
<dbReference type="AlphaFoldDB" id="A0A183A3P9"/>
<feature type="region of interest" description="Disordered" evidence="1">
    <location>
        <begin position="54"/>
        <end position="76"/>
    </location>
</feature>
<dbReference type="EMBL" id="UZAN01011310">
    <property type="protein sequence ID" value="VDP41760.1"/>
    <property type="molecule type" value="Genomic_DNA"/>
</dbReference>
<evidence type="ECO:0000313" key="3">
    <source>
        <dbReference type="Proteomes" id="UP000272942"/>
    </source>
</evidence>
<reference evidence="2 3" key="2">
    <citation type="submission" date="2018-11" db="EMBL/GenBank/DDBJ databases">
        <authorList>
            <consortium name="Pathogen Informatics"/>
        </authorList>
    </citation>
    <scope>NUCLEOTIDE SEQUENCE [LARGE SCALE GENOMIC DNA]</scope>
    <source>
        <strain evidence="2 3">Egypt</strain>
    </source>
</reference>
<sequence>MAPGPKRSVVMGAYTSNAPNSMQTSMIGSRNVSLSLFLKTVYFWRVISTSKESATPILDSDPPPTTPAAVETVNPS</sequence>
<organism evidence="4">
    <name type="scientific">Echinostoma caproni</name>
    <dbReference type="NCBI Taxonomy" id="27848"/>
    <lineage>
        <taxon>Eukaryota</taxon>
        <taxon>Metazoa</taxon>
        <taxon>Spiralia</taxon>
        <taxon>Lophotrochozoa</taxon>
        <taxon>Platyhelminthes</taxon>
        <taxon>Trematoda</taxon>
        <taxon>Digenea</taxon>
        <taxon>Plagiorchiida</taxon>
        <taxon>Echinostomata</taxon>
        <taxon>Echinostomatoidea</taxon>
        <taxon>Echinostomatidae</taxon>
        <taxon>Echinostoma</taxon>
    </lineage>
</organism>
<proteinExistence type="predicted"/>
<protein>
    <submittedName>
        <fullName evidence="2 4">Uncharacterized protein</fullName>
    </submittedName>
</protein>
<dbReference type="WBParaSite" id="ECPE_0000158401-mRNA-1">
    <property type="protein sequence ID" value="ECPE_0000158401-mRNA-1"/>
    <property type="gene ID" value="ECPE_0000158401"/>
</dbReference>
<accession>A0A183A3P9</accession>
<evidence type="ECO:0000313" key="2">
    <source>
        <dbReference type="EMBL" id="VDP41760.1"/>
    </source>
</evidence>
<evidence type="ECO:0000313" key="4">
    <source>
        <dbReference type="WBParaSite" id="ECPE_0000158401-mRNA-1"/>
    </source>
</evidence>
<reference evidence="4" key="1">
    <citation type="submission" date="2016-06" db="UniProtKB">
        <authorList>
            <consortium name="WormBaseParasite"/>
        </authorList>
    </citation>
    <scope>IDENTIFICATION</scope>
</reference>
<keyword evidence="3" id="KW-1185">Reference proteome</keyword>
<evidence type="ECO:0000256" key="1">
    <source>
        <dbReference type="SAM" id="MobiDB-lite"/>
    </source>
</evidence>
<name>A0A183A3P9_9TREM</name>